<name>D2VY85_NAEGR</name>
<dbReference type="PROSITE" id="PS50011">
    <property type="entry name" value="PROTEIN_KINASE_DOM"/>
    <property type="match status" value="1"/>
</dbReference>
<dbReference type="InterPro" id="IPR011009">
    <property type="entry name" value="Kinase-like_dom_sf"/>
</dbReference>
<dbReference type="GO" id="GO:0004672">
    <property type="term" value="F:protein kinase activity"/>
    <property type="evidence" value="ECO:0007669"/>
    <property type="project" value="InterPro"/>
</dbReference>
<gene>
    <name evidence="4" type="ORF">NAEGRDRAFT_53201</name>
</gene>
<dbReference type="InterPro" id="IPR000719">
    <property type="entry name" value="Prot_kinase_dom"/>
</dbReference>
<dbReference type="AlphaFoldDB" id="D2VY85"/>
<dbReference type="EMBL" id="GG738910">
    <property type="protein sequence ID" value="EFC38206.1"/>
    <property type="molecule type" value="Genomic_DNA"/>
</dbReference>
<keyword evidence="5" id="KW-1185">Reference proteome</keyword>
<feature type="region of interest" description="Disordered" evidence="2">
    <location>
        <begin position="833"/>
        <end position="856"/>
    </location>
</feature>
<dbReference type="Gene3D" id="1.10.510.10">
    <property type="entry name" value="Transferase(Phosphotransferase) domain 1"/>
    <property type="match status" value="1"/>
</dbReference>
<sequence>MELEEQEDLNHPLIPYHQHESEGNCELFDDRTQENPSTPINSQIILPSHCPFLDKYNQTTVELGINFDPVSLSNENEIGPDVNIDDLLKYGNKSSASIRNLPIFKGEKTFFVFYVQNFEDWQFREIFRYCNGDGSKSKMTIKRFFIDFTDAMNVLIKQSRIVMVHGSIHRPLYHSVLFEAKSSSFQVEDTFQQIHNKKMKRKELVSRSSIQQNTKKKKVDDALLNFDFLIEESTKLRFLTLCNSTGKITSSSNAGLLTSKVNSEMLKAFGINLDKFKTKIVCDENIIESVVSKSVFRNQKLIEHFFVKDLSRVKVEERISCSPINHLLFLNDYFSQVVTSTNERLIFQKGDVLHSKDKQVSKSELVLEDEEKSFNLVLYYISQILGNKLKPDLFLEQDLTNLFSTKDLKQFGFGFIELFRTEAKESADDFSKDLECFQMMQILFEKTGFIYPIRAPSLANAGNLYRLSLTCVLPSSLLYYLKYKENLECMELNSIKISDLCSSKNDRKTILQKKLKNTEEKQLIDKLQDEENKELKGIEERTKDENDLETVTNKISYLETFFPQFLRDESVSIENSAFCVGEQGEFVHENNLMYFPVESSSGMKTLIYYCLVTCKYILKMVEMMKEELQLSFSCPIDELQEVSLPEMNWFNYRFKQLSKNERSSVYLAQIKTDEGWINHEFIKQYRENYAYIMELKWNTLVKNRSIDFYTNTHTLVMSIAHSCNIKDKTDLLTWLQSTALALEPIHKANRVHGDIKPQHILMKDDRICLIDFEFSVNKEDPINGCTKGFHPPEYDDFPNTRPPASTSAEIYSVALSGLYLLYSSWREDYEKADNSDSTIEEKKEQVESDRVDMESKDAEIDKNAEMDDSENTATSLKIDINVKRNNLAKLVDYLEDQVVKSLLEKMLKTNPKERIKDATELIKELNKIESSVKLNSTNNITNQL</sequence>
<dbReference type="SMART" id="SM00220">
    <property type="entry name" value="S_TKc"/>
    <property type="match status" value="1"/>
</dbReference>
<evidence type="ECO:0000256" key="2">
    <source>
        <dbReference type="SAM" id="MobiDB-lite"/>
    </source>
</evidence>
<dbReference type="GeneID" id="8853838"/>
<feature type="coiled-coil region" evidence="1">
    <location>
        <begin position="501"/>
        <end position="533"/>
    </location>
</feature>
<dbReference type="KEGG" id="ngr:NAEGRDRAFT_53201"/>
<evidence type="ECO:0000313" key="5">
    <source>
        <dbReference type="Proteomes" id="UP000006671"/>
    </source>
</evidence>
<dbReference type="SUPFAM" id="SSF56112">
    <property type="entry name" value="Protein kinase-like (PK-like)"/>
    <property type="match status" value="1"/>
</dbReference>
<dbReference type="Proteomes" id="UP000006671">
    <property type="component" value="Unassembled WGS sequence"/>
</dbReference>
<proteinExistence type="predicted"/>
<dbReference type="Pfam" id="PF00069">
    <property type="entry name" value="Pkinase"/>
    <property type="match status" value="1"/>
</dbReference>
<organism evidence="5">
    <name type="scientific">Naegleria gruberi</name>
    <name type="common">Amoeba</name>
    <dbReference type="NCBI Taxonomy" id="5762"/>
    <lineage>
        <taxon>Eukaryota</taxon>
        <taxon>Discoba</taxon>
        <taxon>Heterolobosea</taxon>
        <taxon>Tetramitia</taxon>
        <taxon>Eutetramitia</taxon>
        <taxon>Vahlkampfiidae</taxon>
        <taxon>Naegleria</taxon>
    </lineage>
</organism>
<evidence type="ECO:0000259" key="3">
    <source>
        <dbReference type="PROSITE" id="PS50011"/>
    </source>
</evidence>
<dbReference type="VEuPathDB" id="AmoebaDB:NAEGRDRAFT_53201"/>
<feature type="domain" description="Protein kinase" evidence="3">
    <location>
        <begin position="593"/>
        <end position="926"/>
    </location>
</feature>
<dbReference type="OrthoDB" id="4062651at2759"/>
<evidence type="ECO:0000313" key="4">
    <source>
        <dbReference type="EMBL" id="EFC38206.1"/>
    </source>
</evidence>
<dbReference type="InParanoid" id="D2VY85"/>
<keyword evidence="1" id="KW-0175">Coiled coil</keyword>
<dbReference type="RefSeq" id="XP_002670950.1">
    <property type="nucleotide sequence ID" value="XM_002670904.1"/>
</dbReference>
<reference evidence="4 5" key="1">
    <citation type="journal article" date="2010" name="Cell">
        <title>The genome of Naegleria gruberi illuminates early eukaryotic versatility.</title>
        <authorList>
            <person name="Fritz-Laylin L.K."/>
            <person name="Prochnik S.E."/>
            <person name="Ginger M.L."/>
            <person name="Dacks J.B."/>
            <person name="Carpenter M.L."/>
            <person name="Field M.C."/>
            <person name="Kuo A."/>
            <person name="Paredez A."/>
            <person name="Chapman J."/>
            <person name="Pham J."/>
            <person name="Shu S."/>
            <person name="Neupane R."/>
            <person name="Cipriano M."/>
            <person name="Mancuso J."/>
            <person name="Tu H."/>
            <person name="Salamov A."/>
            <person name="Lindquist E."/>
            <person name="Shapiro H."/>
            <person name="Lucas S."/>
            <person name="Grigoriev I.V."/>
            <person name="Cande W.Z."/>
            <person name="Fulton C."/>
            <person name="Rokhsar D.S."/>
            <person name="Dawson S.C."/>
        </authorList>
    </citation>
    <scope>NUCLEOTIDE SEQUENCE [LARGE SCALE GENOMIC DNA]</scope>
    <source>
        <strain evidence="4 5">NEG-M</strain>
    </source>
</reference>
<accession>D2VY85</accession>
<evidence type="ECO:0000256" key="1">
    <source>
        <dbReference type="SAM" id="Coils"/>
    </source>
</evidence>
<protein>
    <submittedName>
        <fullName evidence="4">Predicted protein</fullName>
    </submittedName>
</protein>
<dbReference type="GO" id="GO:0005524">
    <property type="term" value="F:ATP binding"/>
    <property type="evidence" value="ECO:0007669"/>
    <property type="project" value="InterPro"/>
</dbReference>